<proteinExistence type="predicted"/>
<gene>
    <name evidence="2" type="ORF">A6A05_09915</name>
</gene>
<sequence length="143" mass="15598">MAKGGTHESFTAVTEVKIGSERSFGLVFAVLFAIIALWPLKDGGEIRLWALGAAVAFLVAALAAPRLLKPLNLLWFKFGMLLHHIVTPLVMGLLFFVTVTPVGLLMRATGKDPMRLKRDPAAASYWIERAPPGPAPETMKNQF</sequence>
<evidence type="ECO:0000256" key="1">
    <source>
        <dbReference type="SAM" id="Phobius"/>
    </source>
</evidence>
<feature type="transmembrane region" description="Helical" evidence="1">
    <location>
        <begin position="85"/>
        <end position="108"/>
    </location>
</feature>
<dbReference type="AlphaFoldDB" id="A0A178MW02"/>
<keyword evidence="1" id="KW-0472">Membrane</keyword>
<comment type="caution">
    <text evidence="2">The sequence shown here is derived from an EMBL/GenBank/DDBJ whole genome shotgun (WGS) entry which is preliminary data.</text>
</comment>
<dbReference type="Proteomes" id="UP000078543">
    <property type="component" value="Unassembled WGS sequence"/>
</dbReference>
<dbReference type="EMBL" id="LWQU01000126">
    <property type="protein sequence ID" value="OAN53073.1"/>
    <property type="molecule type" value="Genomic_DNA"/>
</dbReference>
<accession>A0A178MW02</accession>
<name>A0A178MW02_9PROT</name>
<protein>
    <recommendedName>
        <fullName evidence="4">SxtJ</fullName>
    </recommendedName>
</protein>
<feature type="transmembrane region" description="Helical" evidence="1">
    <location>
        <begin position="47"/>
        <end position="65"/>
    </location>
</feature>
<dbReference type="OrthoDB" id="7375605at2"/>
<dbReference type="Pfam" id="PF19588">
    <property type="entry name" value="SxtJ"/>
    <property type="match status" value="1"/>
</dbReference>
<evidence type="ECO:0000313" key="2">
    <source>
        <dbReference type="EMBL" id="OAN53073.1"/>
    </source>
</evidence>
<evidence type="ECO:0008006" key="4">
    <source>
        <dbReference type="Google" id="ProtNLM"/>
    </source>
</evidence>
<dbReference type="STRING" id="1437059.A6A05_09915"/>
<keyword evidence="1" id="KW-1133">Transmembrane helix</keyword>
<evidence type="ECO:0000313" key="3">
    <source>
        <dbReference type="Proteomes" id="UP000078543"/>
    </source>
</evidence>
<feature type="transmembrane region" description="Helical" evidence="1">
    <location>
        <begin position="23"/>
        <end position="40"/>
    </location>
</feature>
<dbReference type="RefSeq" id="WP_068498922.1">
    <property type="nucleotide sequence ID" value="NZ_LWQU01000126.1"/>
</dbReference>
<reference evidence="2 3" key="1">
    <citation type="submission" date="2016-04" db="EMBL/GenBank/DDBJ databases">
        <title>Draft genome sequence of freshwater magnetotactic bacteria Magnetospirillum marisnigri SP-1 and Magnetospirillum moscoviense BB-1.</title>
        <authorList>
            <person name="Koziaeva V."/>
            <person name="Dziuba M.V."/>
            <person name="Ivanov T.M."/>
            <person name="Kuznetsov B."/>
            <person name="Grouzdev D.S."/>
        </authorList>
    </citation>
    <scope>NUCLEOTIDE SEQUENCE [LARGE SCALE GENOMIC DNA]</scope>
    <source>
        <strain evidence="2 3">BB-1</strain>
    </source>
</reference>
<keyword evidence="1" id="KW-0812">Transmembrane</keyword>
<dbReference type="InterPro" id="IPR045781">
    <property type="entry name" value="SxtJ"/>
</dbReference>
<organism evidence="2 3">
    <name type="scientific">Magnetospirillum moscoviense</name>
    <dbReference type="NCBI Taxonomy" id="1437059"/>
    <lineage>
        <taxon>Bacteria</taxon>
        <taxon>Pseudomonadati</taxon>
        <taxon>Pseudomonadota</taxon>
        <taxon>Alphaproteobacteria</taxon>
        <taxon>Rhodospirillales</taxon>
        <taxon>Rhodospirillaceae</taxon>
        <taxon>Magnetospirillum</taxon>
    </lineage>
</organism>
<keyword evidence="3" id="KW-1185">Reference proteome</keyword>